<dbReference type="NCBIfam" id="NF045515">
    <property type="entry name" value="Glp_gephyrin"/>
    <property type="match status" value="1"/>
</dbReference>
<organism evidence="13 14">
    <name type="scientific">Candidatus Brevifilum fermentans</name>
    <dbReference type="NCBI Taxonomy" id="1986204"/>
    <lineage>
        <taxon>Bacteria</taxon>
        <taxon>Bacillati</taxon>
        <taxon>Chloroflexota</taxon>
        <taxon>Anaerolineae</taxon>
        <taxon>Anaerolineales</taxon>
        <taxon>Anaerolineaceae</taxon>
        <taxon>Candidatus Brevifilum</taxon>
    </lineage>
</organism>
<keyword evidence="7 11" id="KW-0479">Metal-binding</keyword>
<dbReference type="Pfam" id="PF00994">
    <property type="entry name" value="MoCF_biosynth"/>
    <property type="match status" value="1"/>
</dbReference>
<dbReference type="OrthoDB" id="9804758at2"/>
<evidence type="ECO:0000313" key="14">
    <source>
        <dbReference type="Proteomes" id="UP000195514"/>
    </source>
</evidence>
<evidence type="ECO:0000256" key="10">
    <source>
        <dbReference type="ARBA" id="ARBA00047317"/>
    </source>
</evidence>
<keyword evidence="9 11" id="KW-0501">Molybdenum cofactor biosynthesis</keyword>
<dbReference type="PANTHER" id="PTHR10192">
    <property type="entry name" value="MOLYBDOPTERIN BIOSYNTHESIS PROTEIN"/>
    <property type="match status" value="1"/>
</dbReference>
<comment type="similarity">
    <text evidence="4 11">Belongs to the MoeA family.</text>
</comment>
<dbReference type="InterPro" id="IPR008284">
    <property type="entry name" value="MoCF_biosynth_CS"/>
</dbReference>
<dbReference type="NCBIfam" id="TIGR00177">
    <property type="entry name" value="molyb_syn"/>
    <property type="match status" value="1"/>
</dbReference>
<evidence type="ECO:0000256" key="9">
    <source>
        <dbReference type="ARBA" id="ARBA00023150"/>
    </source>
</evidence>
<dbReference type="Pfam" id="PF03454">
    <property type="entry name" value="MoeA_C"/>
    <property type="match status" value="1"/>
</dbReference>
<dbReference type="InterPro" id="IPR036688">
    <property type="entry name" value="MoeA_C_domain_IV_sf"/>
</dbReference>
<gene>
    <name evidence="13" type="ORF">CFX1CAM_0496</name>
</gene>
<evidence type="ECO:0000256" key="6">
    <source>
        <dbReference type="ARBA" id="ARBA00022679"/>
    </source>
</evidence>
<dbReference type="InterPro" id="IPR001453">
    <property type="entry name" value="MoaB/Mog_dom"/>
</dbReference>
<dbReference type="AlphaFoldDB" id="A0A1Y6K1J5"/>
<dbReference type="InterPro" id="IPR005111">
    <property type="entry name" value="MoeA_C_domain_IV"/>
</dbReference>
<dbReference type="CDD" id="cd00887">
    <property type="entry name" value="MoeA"/>
    <property type="match status" value="1"/>
</dbReference>
<dbReference type="Gene3D" id="2.170.190.11">
    <property type="entry name" value="Molybdopterin biosynthesis moea protein, domain 3"/>
    <property type="match status" value="1"/>
</dbReference>
<dbReference type="UniPathway" id="UPA00344"/>
<keyword evidence="6 11" id="KW-0808">Transferase</keyword>
<dbReference type="InterPro" id="IPR036135">
    <property type="entry name" value="MoeA_linker/N_sf"/>
</dbReference>
<dbReference type="InterPro" id="IPR036425">
    <property type="entry name" value="MoaB/Mog-like_dom_sf"/>
</dbReference>
<dbReference type="SUPFAM" id="SSF53218">
    <property type="entry name" value="Molybdenum cofactor biosynthesis proteins"/>
    <property type="match status" value="1"/>
</dbReference>
<evidence type="ECO:0000256" key="11">
    <source>
        <dbReference type="RuleBase" id="RU365090"/>
    </source>
</evidence>
<keyword evidence="14" id="KW-1185">Reference proteome</keyword>
<dbReference type="EC" id="2.10.1.1" evidence="11"/>
<evidence type="ECO:0000256" key="7">
    <source>
        <dbReference type="ARBA" id="ARBA00022723"/>
    </source>
</evidence>
<dbReference type="SUPFAM" id="SSF63882">
    <property type="entry name" value="MoeA N-terminal region -like"/>
    <property type="match status" value="1"/>
</dbReference>
<dbReference type="Gene3D" id="3.40.980.10">
    <property type="entry name" value="MoaB/Mog-like domain"/>
    <property type="match status" value="1"/>
</dbReference>
<dbReference type="FunFam" id="3.40.980.10:FF:000004">
    <property type="entry name" value="Molybdopterin molybdenumtransferase"/>
    <property type="match status" value="1"/>
</dbReference>
<dbReference type="Gene3D" id="2.40.340.10">
    <property type="entry name" value="MoeA, C-terminal, domain IV"/>
    <property type="match status" value="1"/>
</dbReference>
<accession>A0A1Y6K1J5</accession>
<keyword evidence="8 11" id="KW-0460">Magnesium</keyword>
<evidence type="ECO:0000256" key="4">
    <source>
        <dbReference type="ARBA" id="ARBA00010763"/>
    </source>
</evidence>
<evidence type="ECO:0000256" key="5">
    <source>
        <dbReference type="ARBA" id="ARBA00022505"/>
    </source>
</evidence>
<dbReference type="GO" id="GO:0005737">
    <property type="term" value="C:cytoplasm"/>
    <property type="evidence" value="ECO:0007669"/>
    <property type="project" value="TreeGrafter"/>
</dbReference>
<dbReference type="InterPro" id="IPR005110">
    <property type="entry name" value="MoeA_linker/N"/>
</dbReference>
<dbReference type="Gene3D" id="3.90.105.10">
    <property type="entry name" value="Molybdopterin biosynthesis moea protein, domain 2"/>
    <property type="match status" value="1"/>
</dbReference>
<comment type="function">
    <text evidence="2 11">Catalyzes the insertion of molybdate into adenylated molybdopterin with the concomitant release of AMP.</text>
</comment>
<proteinExistence type="inferred from homology"/>
<keyword evidence="5 11" id="KW-0500">Molybdenum</keyword>
<comment type="cofactor">
    <cofactor evidence="1 11">
        <name>Mg(2+)</name>
        <dbReference type="ChEBI" id="CHEBI:18420"/>
    </cofactor>
</comment>
<evidence type="ECO:0000256" key="3">
    <source>
        <dbReference type="ARBA" id="ARBA00005046"/>
    </source>
</evidence>
<dbReference type="Proteomes" id="UP000195514">
    <property type="component" value="Chromosome I"/>
</dbReference>
<comment type="catalytic activity">
    <reaction evidence="10">
        <text>adenylyl-molybdopterin + molybdate = Mo-molybdopterin + AMP + H(+)</text>
        <dbReference type="Rhea" id="RHEA:35047"/>
        <dbReference type="ChEBI" id="CHEBI:15378"/>
        <dbReference type="ChEBI" id="CHEBI:36264"/>
        <dbReference type="ChEBI" id="CHEBI:62727"/>
        <dbReference type="ChEBI" id="CHEBI:71302"/>
        <dbReference type="ChEBI" id="CHEBI:456215"/>
        <dbReference type="EC" id="2.10.1.1"/>
    </reaction>
</comment>
<dbReference type="PROSITE" id="PS01079">
    <property type="entry name" value="MOCF_BIOSYNTHESIS_2"/>
    <property type="match status" value="1"/>
</dbReference>
<dbReference type="SMART" id="SM00852">
    <property type="entry name" value="MoCF_biosynth"/>
    <property type="match status" value="1"/>
</dbReference>
<evidence type="ECO:0000259" key="12">
    <source>
        <dbReference type="SMART" id="SM00852"/>
    </source>
</evidence>
<reference evidence="14" key="1">
    <citation type="submission" date="2017-05" db="EMBL/GenBank/DDBJ databases">
        <authorList>
            <person name="Kirkegaard R."/>
            <person name="Mcilroy J S."/>
        </authorList>
    </citation>
    <scope>NUCLEOTIDE SEQUENCE [LARGE SCALE GENOMIC DNA]</scope>
</reference>
<dbReference type="SUPFAM" id="SSF63867">
    <property type="entry name" value="MoeA C-terminal domain-like"/>
    <property type="match status" value="1"/>
</dbReference>
<dbReference type="GO" id="GO:0061599">
    <property type="term" value="F:molybdopterin molybdotransferase activity"/>
    <property type="evidence" value="ECO:0007669"/>
    <property type="project" value="UniProtKB-UniRule"/>
</dbReference>
<evidence type="ECO:0000313" key="13">
    <source>
        <dbReference type="EMBL" id="SMX53562.1"/>
    </source>
</evidence>
<dbReference type="Pfam" id="PF03453">
    <property type="entry name" value="MoeA_N"/>
    <property type="match status" value="1"/>
</dbReference>
<feature type="domain" description="MoaB/Mog" evidence="12">
    <location>
        <begin position="186"/>
        <end position="323"/>
    </location>
</feature>
<evidence type="ECO:0000256" key="2">
    <source>
        <dbReference type="ARBA" id="ARBA00002901"/>
    </source>
</evidence>
<dbReference type="GO" id="GO:0046872">
    <property type="term" value="F:metal ion binding"/>
    <property type="evidence" value="ECO:0007669"/>
    <property type="project" value="UniProtKB-UniRule"/>
</dbReference>
<dbReference type="GO" id="GO:0006777">
    <property type="term" value="P:Mo-molybdopterin cofactor biosynthetic process"/>
    <property type="evidence" value="ECO:0007669"/>
    <property type="project" value="UniProtKB-UniRule"/>
</dbReference>
<comment type="pathway">
    <text evidence="3 11">Cofactor biosynthesis; molybdopterin biosynthesis.</text>
</comment>
<dbReference type="EMBL" id="LT859958">
    <property type="protein sequence ID" value="SMX53562.1"/>
    <property type="molecule type" value="Genomic_DNA"/>
</dbReference>
<evidence type="ECO:0000256" key="1">
    <source>
        <dbReference type="ARBA" id="ARBA00001946"/>
    </source>
</evidence>
<evidence type="ECO:0000256" key="8">
    <source>
        <dbReference type="ARBA" id="ARBA00022842"/>
    </source>
</evidence>
<name>A0A1Y6K1J5_9CHLR</name>
<dbReference type="KEGG" id="abat:CFX1CAM_0496"/>
<dbReference type="PANTHER" id="PTHR10192:SF5">
    <property type="entry name" value="GEPHYRIN"/>
    <property type="match status" value="1"/>
</dbReference>
<protein>
    <recommendedName>
        <fullName evidence="11">Molybdopterin molybdenumtransferase</fullName>
        <ecNumber evidence="11">2.10.1.1</ecNumber>
    </recommendedName>
</protein>
<sequence length="401" mass="42224">MMLEVKTLAQVNQIISDHFGHLRASGENVPLEAALGRRLYQDLLSKEFVPNFNRSTVDGFALISADAFGSSESIPAILTVVGKSAMGEHSQLTLRRGECASVPTGGELPAGADAMVMLEHAEDYGDGTIGVIKPVAPGANLIFKGDDLKPGQVIYQQGKKIDVADVGTLAALGFTQVTVYRAPVIGLISTGDELVKPGEPISTGQIRDVNEPLLQAALEKCGAGAHAFGICKDDKPVIRERMLTALKTCDGLIVTGGTSVGIQDALPELVSELGTLLVHGVAAKPGKPTLVGAIDEKPVFGLPGNPAAAFFMFQVLVKPLLETMMGGSTGEVRLVLPIARAVPSNHGREDLLPVKIKAGQAHPVIGKSGLITTLANTDGYIRIPRDKEGLQKNEHVEVNLF</sequence>
<dbReference type="InterPro" id="IPR038987">
    <property type="entry name" value="MoeA-like"/>
</dbReference>